<proteinExistence type="predicted"/>
<name>A0A6N2KGT5_SALVM</name>
<organism evidence="1">
    <name type="scientific">Salix viminalis</name>
    <name type="common">Common osier</name>
    <name type="synonym">Basket willow</name>
    <dbReference type="NCBI Taxonomy" id="40686"/>
    <lineage>
        <taxon>Eukaryota</taxon>
        <taxon>Viridiplantae</taxon>
        <taxon>Streptophyta</taxon>
        <taxon>Embryophyta</taxon>
        <taxon>Tracheophyta</taxon>
        <taxon>Spermatophyta</taxon>
        <taxon>Magnoliopsida</taxon>
        <taxon>eudicotyledons</taxon>
        <taxon>Gunneridae</taxon>
        <taxon>Pentapetalae</taxon>
        <taxon>rosids</taxon>
        <taxon>fabids</taxon>
        <taxon>Malpighiales</taxon>
        <taxon>Salicaceae</taxon>
        <taxon>Saliceae</taxon>
        <taxon>Salix</taxon>
    </lineage>
</organism>
<sequence>MIHNIKLRRGGILYRLIYFQDVLIENDSIDMLLQFVPETRQILVLDILKIHTNSIFKLVSQLCIDSQIAPEQNIFSIEPPPCVVRVEVFVSYGVVLVMCTGFSITPEYSFPVPIPKKLEA</sequence>
<protein>
    <submittedName>
        <fullName evidence="1">Uncharacterized protein</fullName>
    </submittedName>
</protein>
<accession>A0A6N2KGT5</accession>
<dbReference type="AlphaFoldDB" id="A0A6N2KGT5"/>
<reference evidence="1" key="1">
    <citation type="submission" date="2019-03" db="EMBL/GenBank/DDBJ databases">
        <authorList>
            <person name="Mank J."/>
            <person name="Almeida P."/>
        </authorList>
    </citation>
    <scope>NUCLEOTIDE SEQUENCE</scope>
    <source>
        <strain evidence="1">78183</strain>
    </source>
</reference>
<dbReference type="EMBL" id="CAADRP010000069">
    <property type="protein sequence ID" value="VFU22420.1"/>
    <property type="molecule type" value="Genomic_DNA"/>
</dbReference>
<gene>
    <name evidence="1" type="ORF">SVIM_LOCUS24556</name>
</gene>
<evidence type="ECO:0000313" key="1">
    <source>
        <dbReference type="EMBL" id="VFU22420.1"/>
    </source>
</evidence>